<keyword evidence="4" id="KW-1185">Reference proteome</keyword>
<dbReference type="PROSITE" id="PS01328">
    <property type="entry name" value="4HBCOA_THIOESTERASE"/>
    <property type="match status" value="1"/>
</dbReference>
<proteinExistence type="inferred from homology"/>
<dbReference type="SUPFAM" id="SSF54637">
    <property type="entry name" value="Thioesterase/thiol ester dehydrase-isomerase"/>
    <property type="match status" value="1"/>
</dbReference>
<dbReference type="PANTHER" id="PTHR31793:SF27">
    <property type="entry name" value="NOVEL THIOESTERASE SUPERFAMILY DOMAIN AND SAPOSIN A-TYPE DOMAIN CONTAINING PROTEIN (0610012H03RIK)"/>
    <property type="match status" value="1"/>
</dbReference>
<evidence type="ECO:0000313" key="3">
    <source>
        <dbReference type="EMBL" id="AOT71786.1"/>
    </source>
</evidence>
<dbReference type="RefSeq" id="WP_069979978.1">
    <property type="nucleotide sequence ID" value="NZ_CP017269.1"/>
</dbReference>
<evidence type="ECO:0000256" key="1">
    <source>
        <dbReference type="ARBA" id="ARBA00005953"/>
    </source>
</evidence>
<protein>
    <submittedName>
        <fullName evidence="3">4-hydroxybenzoyl-CoA thioesterase</fullName>
    </submittedName>
</protein>
<accession>A0A1D8GLJ5</accession>
<name>A0A1D8GLJ5_9FIRM</name>
<dbReference type="InterPro" id="IPR008272">
    <property type="entry name" value="HB-CoA_thioesterase_AS"/>
</dbReference>
<dbReference type="InterPro" id="IPR050563">
    <property type="entry name" value="4-hydroxybenzoyl-CoA_TE"/>
</dbReference>
<keyword evidence="2" id="KW-0378">Hydrolase</keyword>
<dbReference type="Gene3D" id="3.10.129.10">
    <property type="entry name" value="Hotdog Thioesterase"/>
    <property type="match status" value="1"/>
</dbReference>
<dbReference type="CDD" id="cd00586">
    <property type="entry name" value="4HBT"/>
    <property type="match status" value="1"/>
</dbReference>
<dbReference type="NCBIfam" id="TIGR00051">
    <property type="entry name" value="YbgC/FadM family acyl-CoA thioesterase"/>
    <property type="match status" value="1"/>
</dbReference>
<dbReference type="EMBL" id="CP017269">
    <property type="protein sequence ID" value="AOT71786.1"/>
    <property type="molecule type" value="Genomic_DNA"/>
</dbReference>
<evidence type="ECO:0000256" key="2">
    <source>
        <dbReference type="ARBA" id="ARBA00022801"/>
    </source>
</evidence>
<dbReference type="AlphaFoldDB" id="A0A1D8GLJ5"/>
<dbReference type="PANTHER" id="PTHR31793">
    <property type="entry name" value="4-HYDROXYBENZOYL-COA THIOESTERASE FAMILY MEMBER"/>
    <property type="match status" value="1"/>
</dbReference>
<dbReference type="KEGG" id="gfe:Gferi_20960"/>
<dbReference type="PIRSF" id="PIRSF003230">
    <property type="entry name" value="YbgC"/>
    <property type="match status" value="1"/>
</dbReference>
<dbReference type="Proteomes" id="UP000095743">
    <property type="component" value="Chromosome"/>
</dbReference>
<comment type="similarity">
    <text evidence="1">Belongs to the 4-hydroxybenzoyl-CoA thioesterase family.</text>
</comment>
<reference evidence="3 4" key="1">
    <citation type="submission" date="2016-09" db="EMBL/GenBank/DDBJ databases">
        <title>Genomic analysis reveals versatility of anaerobic energy metabolism of Geosporobacter ferrireducens IRF9 of phylum Firmicutes.</title>
        <authorList>
            <person name="Kim S.-J."/>
        </authorList>
    </citation>
    <scope>NUCLEOTIDE SEQUENCE [LARGE SCALE GENOMIC DNA]</scope>
    <source>
        <strain evidence="3 4">IRF9</strain>
    </source>
</reference>
<sequence>MHINDARIRVRYQETDQMGVVYHGNYYTWFEVGRAEFFRSLGYTYKKLEEEGIIMPVIESQCFYRASAKYDDEILVRTKIRALKGVRLQFAYQIIRKLDEEILAEGKTVHAFVDKQLKPVNFKKVNSSMWKLLQECTEE</sequence>
<evidence type="ECO:0000313" key="4">
    <source>
        <dbReference type="Proteomes" id="UP000095743"/>
    </source>
</evidence>
<gene>
    <name evidence="3" type="ORF">Gferi_20960</name>
</gene>
<dbReference type="STRING" id="1424294.Gferi_20960"/>
<dbReference type="InterPro" id="IPR006684">
    <property type="entry name" value="YbgC/YbaW"/>
</dbReference>
<organism evidence="3 4">
    <name type="scientific">Geosporobacter ferrireducens</name>
    <dbReference type="NCBI Taxonomy" id="1424294"/>
    <lineage>
        <taxon>Bacteria</taxon>
        <taxon>Bacillati</taxon>
        <taxon>Bacillota</taxon>
        <taxon>Clostridia</taxon>
        <taxon>Peptostreptococcales</taxon>
        <taxon>Thermotaleaceae</taxon>
        <taxon>Geosporobacter</taxon>
    </lineage>
</organism>
<dbReference type="GO" id="GO:0047617">
    <property type="term" value="F:fatty acyl-CoA hydrolase activity"/>
    <property type="evidence" value="ECO:0007669"/>
    <property type="project" value="TreeGrafter"/>
</dbReference>
<dbReference type="OrthoDB" id="9800856at2"/>
<dbReference type="InterPro" id="IPR029069">
    <property type="entry name" value="HotDog_dom_sf"/>
</dbReference>
<dbReference type="Pfam" id="PF13279">
    <property type="entry name" value="4HBT_2"/>
    <property type="match status" value="1"/>
</dbReference>